<reference evidence="5 7" key="1">
    <citation type="submission" date="2017-09" db="EMBL/GenBank/DDBJ databases">
        <title>Genome sequence of Lactobacillus brevis D7.</title>
        <authorList>
            <person name="Kwon M.-S."/>
            <person name="Lim S.K."/>
            <person name="Choi H.-J."/>
        </authorList>
    </citation>
    <scope>NUCLEOTIDE SEQUENCE [LARGE SCALE GENOMIC DNA]</scope>
    <source>
        <strain evidence="5 7">D7</strain>
    </source>
</reference>
<evidence type="ECO:0000313" key="6">
    <source>
        <dbReference type="EMBL" id="QCZ54203.1"/>
    </source>
</evidence>
<dbReference type="PROSITE" id="PS51118">
    <property type="entry name" value="HTH_HXLR"/>
    <property type="match status" value="1"/>
</dbReference>
<gene>
    <name evidence="5" type="ORF">CNR29_12435</name>
    <name evidence="6" type="ORF">UCCLBBS449_2295</name>
</gene>
<evidence type="ECO:0000313" key="5">
    <source>
        <dbReference type="EMBL" id="PBQ24784.1"/>
    </source>
</evidence>
<sequence length="115" mass="13365">MDAMAMRTRHTELCPLDTTLKILDGKWKSIILCRLMDQELRYTELLNSLSGCTRRMLSLQLKQLEHDQIICKEVDRTYVPIKTSYHLSPLGQSLVPLIRAMDTWGRDYLQVVANN</sequence>
<organism evidence="5 7">
    <name type="scientific">Levilactobacillus brevis</name>
    <name type="common">Lactobacillus brevis</name>
    <dbReference type="NCBI Taxonomy" id="1580"/>
    <lineage>
        <taxon>Bacteria</taxon>
        <taxon>Bacillati</taxon>
        <taxon>Bacillota</taxon>
        <taxon>Bacilli</taxon>
        <taxon>Lactobacillales</taxon>
        <taxon>Lactobacillaceae</taxon>
        <taxon>Levilactobacillus</taxon>
    </lineage>
</organism>
<accession>A0A2A3U097</accession>
<evidence type="ECO:0000256" key="2">
    <source>
        <dbReference type="ARBA" id="ARBA00023125"/>
    </source>
</evidence>
<dbReference type="PANTHER" id="PTHR33204:SF29">
    <property type="entry name" value="TRANSCRIPTIONAL REGULATOR"/>
    <property type="match status" value="1"/>
</dbReference>
<evidence type="ECO:0000256" key="1">
    <source>
        <dbReference type="ARBA" id="ARBA00023015"/>
    </source>
</evidence>
<dbReference type="EMBL" id="NVYO01000001">
    <property type="protein sequence ID" value="PBQ24784.1"/>
    <property type="molecule type" value="Genomic_DNA"/>
</dbReference>
<name>A0A2A3U097_LEVBR</name>
<dbReference type="PANTHER" id="PTHR33204">
    <property type="entry name" value="TRANSCRIPTIONAL REGULATOR, MARR FAMILY"/>
    <property type="match status" value="1"/>
</dbReference>
<keyword evidence="1" id="KW-0805">Transcription regulation</keyword>
<evidence type="ECO:0000313" key="7">
    <source>
        <dbReference type="Proteomes" id="UP000217918"/>
    </source>
</evidence>
<dbReference type="SUPFAM" id="SSF46785">
    <property type="entry name" value="Winged helix' DNA-binding domain"/>
    <property type="match status" value="1"/>
</dbReference>
<dbReference type="Gene3D" id="1.10.10.10">
    <property type="entry name" value="Winged helix-like DNA-binding domain superfamily/Winged helix DNA-binding domain"/>
    <property type="match status" value="1"/>
</dbReference>
<dbReference type="EMBL" id="CP031198">
    <property type="protein sequence ID" value="QCZ54203.1"/>
    <property type="molecule type" value="Genomic_DNA"/>
</dbReference>
<keyword evidence="3" id="KW-0804">Transcription</keyword>
<evidence type="ECO:0000313" key="8">
    <source>
        <dbReference type="Proteomes" id="UP000307074"/>
    </source>
</evidence>
<evidence type="ECO:0000259" key="4">
    <source>
        <dbReference type="PROSITE" id="PS51118"/>
    </source>
</evidence>
<dbReference type="GO" id="GO:0003677">
    <property type="term" value="F:DNA binding"/>
    <property type="evidence" value="ECO:0007669"/>
    <property type="project" value="UniProtKB-KW"/>
</dbReference>
<dbReference type="InterPro" id="IPR002577">
    <property type="entry name" value="HTH_HxlR"/>
</dbReference>
<dbReference type="GeneID" id="56994053"/>
<dbReference type="InterPro" id="IPR036388">
    <property type="entry name" value="WH-like_DNA-bd_sf"/>
</dbReference>
<dbReference type="AlphaFoldDB" id="A0A2A3U097"/>
<proteinExistence type="predicted"/>
<dbReference type="Proteomes" id="UP000307074">
    <property type="component" value="Chromosome"/>
</dbReference>
<reference evidence="6 8" key="2">
    <citation type="submission" date="2018-07" db="EMBL/GenBank/DDBJ databases">
        <authorList>
            <person name="Feyereisen M."/>
        </authorList>
    </citation>
    <scope>NUCLEOTIDE SEQUENCE [LARGE SCALE GENOMIC DNA]</scope>
    <source>
        <strain evidence="6 8">UCCLBBS449</strain>
    </source>
</reference>
<dbReference type="Proteomes" id="UP000217918">
    <property type="component" value="Unassembled WGS sequence"/>
</dbReference>
<dbReference type="RefSeq" id="WP_021741256.1">
    <property type="nucleotide sequence ID" value="NZ_CBCRTO010000001.1"/>
</dbReference>
<evidence type="ECO:0000256" key="3">
    <source>
        <dbReference type="ARBA" id="ARBA00023163"/>
    </source>
</evidence>
<dbReference type="Pfam" id="PF01638">
    <property type="entry name" value="HxlR"/>
    <property type="match status" value="1"/>
</dbReference>
<feature type="domain" description="HTH hxlR-type" evidence="4">
    <location>
        <begin position="14"/>
        <end position="113"/>
    </location>
</feature>
<keyword evidence="2" id="KW-0238">DNA-binding</keyword>
<dbReference type="InterPro" id="IPR036390">
    <property type="entry name" value="WH_DNA-bd_sf"/>
</dbReference>
<protein>
    <submittedName>
        <fullName evidence="5">Transcriptional regulator</fullName>
    </submittedName>
</protein>